<evidence type="ECO:0000313" key="2">
    <source>
        <dbReference type="EMBL" id="OBY66850.1"/>
    </source>
</evidence>
<protein>
    <recommendedName>
        <fullName evidence="4">Outer membrane protein beta-barrel domain-containing protein</fullName>
    </recommendedName>
</protein>
<dbReference type="RefSeq" id="WP_083139627.1">
    <property type="nucleotide sequence ID" value="NZ_CP019337.1"/>
</dbReference>
<organism evidence="2 3">
    <name type="scientific">Polaribacter reichenbachii</name>
    <dbReference type="NCBI Taxonomy" id="996801"/>
    <lineage>
        <taxon>Bacteria</taxon>
        <taxon>Pseudomonadati</taxon>
        <taxon>Bacteroidota</taxon>
        <taxon>Flavobacteriia</taxon>
        <taxon>Flavobacteriales</taxon>
        <taxon>Flavobacteriaceae</taxon>
    </lineage>
</organism>
<evidence type="ECO:0000313" key="3">
    <source>
        <dbReference type="Proteomes" id="UP000092612"/>
    </source>
</evidence>
<feature type="chain" id="PRO_5008616014" description="Outer membrane protein beta-barrel domain-containing protein" evidence="1">
    <location>
        <begin position="31"/>
        <end position="305"/>
    </location>
</feature>
<dbReference type="EMBL" id="LSFL01000011">
    <property type="protein sequence ID" value="OBY66850.1"/>
    <property type="molecule type" value="Genomic_DNA"/>
</dbReference>
<dbReference type="STRING" id="996801.BW723_00585"/>
<dbReference type="OrthoDB" id="1115642at2"/>
<proteinExistence type="predicted"/>
<feature type="signal peptide" evidence="1">
    <location>
        <begin position="1"/>
        <end position="30"/>
    </location>
</feature>
<gene>
    <name evidence="2" type="ORF">LPB301_05330</name>
</gene>
<keyword evidence="1" id="KW-0732">Signal</keyword>
<comment type="caution">
    <text evidence="2">The sequence shown here is derived from an EMBL/GenBank/DDBJ whole genome shotgun (WGS) entry which is preliminary data.</text>
</comment>
<evidence type="ECO:0008006" key="4">
    <source>
        <dbReference type="Google" id="ProtNLM"/>
    </source>
</evidence>
<sequence length="305" mass="34904">MVHLYQGLKTTLQVYGLLLFSMATSFCSYAQDKNLDNLDDLDGLIDELFFNDQQFLDELLESDFSYNFLYTSLSYNSNTYFSGRDSGTDQFHIIPQISYYHSSGFNASISGIYYQNFAPSWDFTSLSLGYFNTLGKTKNVSYNLGYTRFFYADGYNVFTNSFDVSLGIRNTKRTIGSTLAASYIFGTDKSYQLVSNTFGNINLKRKPNFALRLRPNISFIIANQTVSFDVRRLTPSGFRTFTYTQDVFNLLNTQISIPLSISTNSWDFELGYNLNLPKAFTNETELNTTSFFNISVGYMFDLNKK</sequence>
<accession>A0A1B8U4R1</accession>
<dbReference type="Proteomes" id="UP000092612">
    <property type="component" value="Unassembled WGS sequence"/>
</dbReference>
<name>A0A1B8U4R1_9FLAO</name>
<reference evidence="3" key="1">
    <citation type="submission" date="2016-02" db="EMBL/GenBank/DDBJ databases">
        <title>Paenibacillus sp. LPB0068, isolated from Crassostrea gigas.</title>
        <authorList>
            <person name="Shin S.-K."/>
            <person name="Yi H."/>
        </authorList>
    </citation>
    <scope>NUCLEOTIDE SEQUENCE [LARGE SCALE GENOMIC DNA]</scope>
    <source>
        <strain evidence="3">KCTC 23969</strain>
    </source>
</reference>
<keyword evidence="3" id="KW-1185">Reference proteome</keyword>
<dbReference type="AlphaFoldDB" id="A0A1B8U4R1"/>
<evidence type="ECO:0000256" key="1">
    <source>
        <dbReference type="SAM" id="SignalP"/>
    </source>
</evidence>